<keyword evidence="9" id="KW-1185">Reference proteome</keyword>
<dbReference type="PANTHER" id="PTHR28304">
    <property type="entry name" value="PEROXISOMAL MEMBRANE PROTEIN PEX29"/>
    <property type="match status" value="1"/>
</dbReference>
<dbReference type="AlphaFoldDB" id="A0AAN6UDS4"/>
<reference evidence="8" key="2">
    <citation type="submission" date="2023-05" db="EMBL/GenBank/DDBJ databases">
        <authorList>
            <consortium name="Lawrence Berkeley National Laboratory"/>
            <person name="Steindorff A."/>
            <person name="Hensen N."/>
            <person name="Bonometti L."/>
            <person name="Westerberg I."/>
            <person name="Brannstrom I.O."/>
            <person name="Guillou S."/>
            <person name="Cros-Aarteil S."/>
            <person name="Calhoun S."/>
            <person name="Haridas S."/>
            <person name="Kuo A."/>
            <person name="Mondo S."/>
            <person name="Pangilinan J."/>
            <person name="Riley R."/>
            <person name="Labutti K."/>
            <person name="Andreopoulos B."/>
            <person name="Lipzen A."/>
            <person name="Chen C."/>
            <person name="Yanf M."/>
            <person name="Daum C."/>
            <person name="Ng V."/>
            <person name="Clum A."/>
            <person name="Ohm R."/>
            <person name="Martin F."/>
            <person name="Silar P."/>
            <person name="Natvig D."/>
            <person name="Lalanne C."/>
            <person name="Gautier V."/>
            <person name="Ament-Velasquez S.L."/>
            <person name="Kruys A."/>
            <person name="Hutchinson M.I."/>
            <person name="Powell A.J."/>
            <person name="Barry K."/>
            <person name="Miller A.N."/>
            <person name="Grigoriev I.V."/>
            <person name="Debuchy R."/>
            <person name="Gladieux P."/>
            <person name="Thoren M.H."/>
            <person name="Johannesson H."/>
        </authorList>
    </citation>
    <scope>NUCLEOTIDE SEQUENCE</scope>
    <source>
        <strain evidence="8">CBS 123565</strain>
    </source>
</reference>
<protein>
    <submittedName>
        <fullName evidence="8">Pex24p-domain-containing protein</fullName>
    </submittedName>
</protein>
<dbReference type="GO" id="GO:0007031">
    <property type="term" value="P:peroxisome organization"/>
    <property type="evidence" value="ECO:0007669"/>
    <property type="project" value="UniProtKB-ARBA"/>
</dbReference>
<dbReference type="InterPro" id="IPR010482">
    <property type="entry name" value="TECPR1-like_DysF"/>
</dbReference>
<keyword evidence="4 6" id="KW-0472">Membrane</keyword>
<evidence type="ECO:0000256" key="1">
    <source>
        <dbReference type="ARBA" id="ARBA00004141"/>
    </source>
</evidence>
<dbReference type="PANTHER" id="PTHR28304:SF2">
    <property type="entry name" value="PEROXISOMAL MEMBRANE PROTEIN PEX29"/>
    <property type="match status" value="1"/>
</dbReference>
<comment type="subcellular location">
    <subcellularLocation>
        <location evidence="1">Membrane</location>
        <topology evidence="1">Multi-pass membrane protein</topology>
    </subcellularLocation>
</comment>
<evidence type="ECO:0000313" key="8">
    <source>
        <dbReference type="EMBL" id="KAK4131143.1"/>
    </source>
</evidence>
<name>A0AAN6UDS4_9PEZI</name>
<feature type="domain" description="TECPR1-like DysF" evidence="7">
    <location>
        <begin position="97"/>
        <end position="489"/>
    </location>
</feature>
<dbReference type="Proteomes" id="UP001304895">
    <property type="component" value="Unassembled WGS sequence"/>
</dbReference>
<gene>
    <name evidence="8" type="ORF">BT67DRAFT_162557</name>
</gene>
<sequence length="500" mass="55828">MEEFAPSLLYAVDESTLQAGDDRDDAVPQLAGRPEQEQQPGTPKRSRTLRNGLFRAANLQDKLLEKLLSQMIPDDGHAYGSDFAADGMSAFSERPGFSFTLMTTNFRRFNARIGVVFQFQAGMLRLLAWRHPTHTLSLLAIYTFVCLDPYILLSLPFAIALFGVLVPSFIERHPAPSSVSGVRDLGYSPRGPPLAPARTVKPIKEFSRDFRHNMGDLQNVMEDFSVVYDKIVTHVLPKTNFSDEALSSAIFVLVFAACAVMMVAGHLLPLRLLALAGGWAGIWSGHPDVAQWIRQTKLQYLARESKTAQADSSKPPVAVDPAAAFAAFAAFVRRDIRLDDAPETREVEIFELQRQGDTSGEWEAWLFSPSPYDPLSAPRLAGERPRGTRFFEDVLPPAAWTWSGKKWALDLWSREWVEERIITAVEVETEGERWVYDMWSERAEAAWNGGLADGPGGGTQPAAGRGVSWEMGEEGVGRRGQWRRRRWVRMVKRSMVTTAS</sequence>
<dbReference type="InterPro" id="IPR052816">
    <property type="entry name" value="Peroxisomal_Membrane_PEX28-32"/>
</dbReference>
<evidence type="ECO:0000256" key="4">
    <source>
        <dbReference type="ARBA" id="ARBA00023136"/>
    </source>
</evidence>
<reference evidence="8" key="1">
    <citation type="journal article" date="2023" name="Mol. Phylogenet. Evol.">
        <title>Genome-scale phylogeny and comparative genomics of the fungal order Sordariales.</title>
        <authorList>
            <person name="Hensen N."/>
            <person name="Bonometti L."/>
            <person name="Westerberg I."/>
            <person name="Brannstrom I.O."/>
            <person name="Guillou S."/>
            <person name="Cros-Aarteil S."/>
            <person name="Calhoun S."/>
            <person name="Haridas S."/>
            <person name="Kuo A."/>
            <person name="Mondo S."/>
            <person name="Pangilinan J."/>
            <person name="Riley R."/>
            <person name="LaButti K."/>
            <person name="Andreopoulos B."/>
            <person name="Lipzen A."/>
            <person name="Chen C."/>
            <person name="Yan M."/>
            <person name="Daum C."/>
            <person name="Ng V."/>
            <person name="Clum A."/>
            <person name="Steindorff A."/>
            <person name="Ohm R.A."/>
            <person name="Martin F."/>
            <person name="Silar P."/>
            <person name="Natvig D.O."/>
            <person name="Lalanne C."/>
            <person name="Gautier V."/>
            <person name="Ament-Velasquez S.L."/>
            <person name="Kruys A."/>
            <person name="Hutchinson M.I."/>
            <person name="Powell A.J."/>
            <person name="Barry K."/>
            <person name="Miller A.N."/>
            <person name="Grigoriev I.V."/>
            <person name="Debuchy R."/>
            <person name="Gladieux P."/>
            <person name="Hiltunen Thoren M."/>
            <person name="Johannesson H."/>
        </authorList>
    </citation>
    <scope>NUCLEOTIDE SEQUENCE</scope>
    <source>
        <strain evidence="8">CBS 123565</strain>
    </source>
</reference>
<evidence type="ECO:0000256" key="5">
    <source>
        <dbReference type="SAM" id="MobiDB-lite"/>
    </source>
</evidence>
<proteinExistence type="predicted"/>
<evidence type="ECO:0000256" key="6">
    <source>
        <dbReference type="SAM" id="Phobius"/>
    </source>
</evidence>
<dbReference type="GO" id="GO:0005778">
    <property type="term" value="C:peroxisomal membrane"/>
    <property type="evidence" value="ECO:0007669"/>
    <property type="project" value="TreeGrafter"/>
</dbReference>
<feature type="region of interest" description="Disordered" evidence="5">
    <location>
        <begin position="448"/>
        <end position="471"/>
    </location>
</feature>
<accession>A0AAN6UDS4</accession>
<dbReference type="EMBL" id="MU853427">
    <property type="protein sequence ID" value="KAK4131143.1"/>
    <property type="molecule type" value="Genomic_DNA"/>
</dbReference>
<feature type="transmembrane region" description="Helical" evidence="6">
    <location>
        <begin position="139"/>
        <end position="170"/>
    </location>
</feature>
<keyword evidence="3 6" id="KW-1133">Transmembrane helix</keyword>
<comment type="caution">
    <text evidence="8">The sequence shown here is derived from an EMBL/GenBank/DDBJ whole genome shotgun (WGS) entry which is preliminary data.</text>
</comment>
<feature type="region of interest" description="Disordered" evidence="5">
    <location>
        <begin position="15"/>
        <end position="50"/>
    </location>
</feature>
<dbReference type="Pfam" id="PF06398">
    <property type="entry name" value="Pex24p"/>
    <property type="match status" value="1"/>
</dbReference>
<organism evidence="8 9">
    <name type="scientific">Trichocladium antarcticum</name>
    <dbReference type="NCBI Taxonomy" id="1450529"/>
    <lineage>
        <taxon>Eukaryota</taxon>
        <taxon>Fungi</taxon>
        <taxon>Dikarya</taxon>
        <taxon>Ascomycota</taxon>
        <taxon>Pezizomycotina</taxon>
        <taxon>Sordariomycetes</taxon>
        <taxon>Sordariomycetidae</taxon>
        <taxon>Sordariales</taxon>
        <taxon>Chaetomiaceae</taxon>
        <taxon>Trichocladium</taxon>
    </lineage>
</organism>
<evidence type="ECO:0000256" key="2">
    <source>
        <dbReference type="ARBA" id="ARBA00022692"/>
    </source>
</evidence>
<keyword evidence="2 6" id="KW-0812">Transmembrane</keyword>
<feature type="transmembrane region" description="Helical" evidence="6">
    <location>
        <begin position="245"/>
        <end position="268"/>
    </location>
</feature>
<evidence type="ECO:0000313" key="9">
    <source>
        <dbReference type="Proteomes" id="UP001304895"/>
    </source>
</evidence>
<evidence type="ECO:0000256" key="3">
    <source>
        <dbReference type="ARBA" id="ARBA00022989"/>
    </source>
</evidence>
<evidence type="ECO:0000259" key="7">
    <source>
        <dbReference type="Pfam" id="PF06398"/>
    </source>
</evidence>